<accession>A0A4R1RVR4</accession>
<dbReference type="AlphaFoldDB" id="A0A4R1RVR4"/>
<dbReference type="PANTHER" id="PTHR12526">
    <property type="entry name" value="GLYCOSYLTRANSFERASE"/>
    <property type="match status" value="1"/>
</dbReference>
<dbReference type="EMBL" id="SLUN01000009">
    <property type="protein sequence ID" value="TCL70748.1"/>
    <property type="molecule type" value="Genomic_DNA"/>
</dbReference>
<gene>
    <name evidence="2" type="ORF">EDC14_100965</name>
</gene>
<sequence length="427" mass="49205">MKVGIRFEGKELGNIDFSKLEEGNPGVGGTEFLLIQLSYYLIKYCKKIDVVMYTSNLITLPEIINQVVIENDVDTLEKVKEDNIDIFIFVPKTRGSDYYKKLDQLNIRSIAWVHNYIDYRNIERLQKCSSVKRIVFVGRQHYDAYFDDYIINKAVYIYNMVVPGKIEKIDCKLKEKSVTYVGALIPTKGFHKLAKQWKAILKEVPDAKLYVIGSGKLYDRFAEMGPQNIAEKRYETKLMKYLSKNENLLDSVCFCGTMGVEKEKIIEKTKVGVANPTGISETFCLSAVEFEAVGIPVVSYKGYGLLDTISDKHTGLLIKTGKQLREAIVTLLKDNETNSLYGANGQLFYNQNFTPEIIIKEWEKLFHEVMKGDSCKIIYPNDNMMDDWKWLRILNHKLKNLFGFNKLPSLAFMVSYIKQNIKKILKR</sequence>
<dbReference type="CDD" id="cd03801">
    <property type="entry name" value="GT4_PimA-like"/>
    <property type="match status" value="1"/>
</dbReference>
<dbReference type="SUPFAM" id="SSF53756">
    <property type="entry name" value="UDP-Glycosyltransferase/glycogen phosphorylase"/>
    <property type="match status" value="1"/>
</dbReference>
<reference evidence="2 3" key="1">
    <citation type="submission" date="2019-03" db="EMBL/GenBank/DDBJ databases">
        <title>Genomic Encyclopedia of Type Strains, Phase IV (KMG-IV): sequencing the most valuable type-strain genomes for metagenomic binning, comparative biology and taxonomic classification.</title>
        <authorList>
            <person name="Goeker M."/>
        </authorList>
    </citation>
    <scope>NUCLEOTIDE SEQUENCE [LARGE SCALE GENOMIC DNA]</scope>
    <source>
        <strain evidence="2 3">LX-B</strain>
    </source>
</reference>
<dbReference type="OrthoDB" id="9813214at2"/>
<dbReference type="InterPro" id="IPR001296">
    <property type="entry name" value="Glyco_trans_1"/>
</dbReference>
<name>A0A4R1RVR4_HYDET</name>
<comment type="caution">
    <text evidence="2">The sequence shown here is derived from an EMBL/GenBank/DDBJ whole genome shotgun (WGS) entry which is preliminary data.</text>
</comment>
<organism evidence="2 3">
    <name type="scientific">Hydrogenispora ethanolica</name>
    <dbReference type="NCBI Taxonomy" id="1082276"/>
    <lineage>
        <taxon>Bacteria</taxon>
        <taxon>Bacillati</taxon>
        <taxon>Bacillota</taxon>
        <taxon>Hydrogenispora</taxon>
    </lineage>
</organism>
<dbReference type="RefSeq" id="WP_132014026.1">
    <property type="nucleotide sequence ID" value="NZ_SLUN01000009.1"/>
</dbReference>
<feature type="domain" description="Glycosyl transferase family 1" evidence="1">
    <location>
        <begin position="168"/>
        <end position="346"/>
    </location>
</feature>
<keyword evidence="3" id="KW-1185">Reference proteome</keyword>
<protein>
    <submittedName>
        <fullName evidence="2">Glycosyltransferase involved in cell wall biosynthesis</fullName>
    </submittedName>
</protein>
<evidence type="ECO:0000259" key="1">
    <source>
        <dbReference type="Pfam" id="PF00534"/>
    </source>
</evidence>
<dbReference type="GO" id="GO:0016757">
    <property type="term" value="F:glycosyltransferase activity"/>
    <property type="evidence" value="ECO:0007669"/>
    <property type="project" value="InterPro"/>
</dbReference>
<keyword evidence="2" id="KW-0808">Transferase</keyword>
<dbReference type="Proteomes" id="UP000295008">
    <property type="component" value="Unassembled WGS sequence"/>
</dbReference>
<evidence type="ECO:0000313" key="2">
    <source>
        <dbReference type="EMBL" id="TCL70748.1"/>
    </source>
</evidence>
<dbReference type="Pfam" id="PF00534">
    <property type="entry name" value="Glycos_transf_1"/>
    <property type="match status" value="1"/>
</dbReference>
<dbReference type="Gene3D" id="3.40.50.2000">
    <property type="entry name" value="Glycogen Phosphorylase B"/>
    <property type="match status" value="2"/>
</dbReference>
<evidence type="ECO:0000313" key="3">
    <source>
        <dbReference type="Proteomes" id="UP000295008"/>
    </source>
</evidence>
<proteinExistence type="predicted"/>